<dbReference type="Pfam" id="PF02565">
    <property type="entry name" value="RecO_C"/>
    <property type="match status" value="1"/>
</dbReference>
<accession>A0ABT7DWP1</accession>
<organism evidence="9 10">
    <name type="scientific">Parachitinimonas caeni</name>
    <dbReference type="NCBI Taxonomy" id="3031301"/>
    <lineage>
        <taxon>Bacteria</taxon>
        <taxon>Pseudomonadati</taxon>
        <taxon>Pseudomonadota</taxon>
        <taxon>Betaproteobacteria</taxon>
        <taxon>Neisseriales</taxon>
        <taxon>Chitinibacteraceae</taxon>
        <taxon>Parachitinimonas</taxon>
    </lineage>
</organism>
<evidence type="ECO:0000256" key="7">
    <source>
        <dbReference type="HAMAP-Rule" id="MF_00201"/>
    </source>
</evidence>
<dbReference type="NCBIfam" id="TIGR00613">
    <property type="entry name" value="reco"/>
    <property type="match status" value="1"/>
</dbReference>
<dbReference type="PANTHER" id="PTHR33991">
    <property type="entry name" value="DNA REPAIR PROTEIN RECO"/>
    <property type="match status" value="1"/>
</dbReference>
<dbReference type="HAMAP" id="MF_00201">
    <property type="entry name" value="RecO"/>
    <property type="match status" value="1"/>
</dbReference>
<name>A0ABT7DWP1_9NEIS</name>
<keyword evidence="4 7" id="KW-0233">DNA recombination</keyword>
<evidence type="ECO:0000259" key="8">
    <source>
        <dbReference type="Pfam" id="PF11967"/>
    </source>
</evidence>
<evidence type="ECO:0000256" key="3">
    <source>
        <dbReference type="ARBA" id="ARBA00022763"/>
    </source>
</evidence>
<dbReference type="InterPro" id="IPR003717">
    <property type="entry name" value="RecO"/>
</dbReference>
<dbReference type="Pfam" id="PF11967">
    <property type="entry name" value="RecO_N"/>
    <property type="match status" value="1"/>
</dbReference>
<evidence type="ECO:0000313" key="9">
    <source>
        <dbReference type="EMBL" id="MDK2124239.1"/>
    </source>
</evidence>
<evidence type="ECO:0000256" key="4">
    <source>
        <dbReference type="ARBA" id="ARBA00023172"/>
    </source>
</evidence>
<dbReference type="RefSeq" id="WP_284100548.1">
    <property type="nucleotide sequence ID" value="NZ_JARRAF010000008.1"/>
</dbReference>
<reference evidence="9" key="1">
    <citation type="submission" date="2023-03" db="EMBL/GenBank/DDBJ databases">
        <title>Chitinimonas shenzhenensis gen. nov., sp. nov., a novel member of family Burkholderiaceae isolated from activated sludge collected in Shen Zhen, China.</title>
        <authorList>
            <person name="Wang X."/>
        </authorList>
    </citation>
    <scope>NUCLEOTIDE SEQUENCE</scope>
    <source>
        <strain evidence="9">DQS-5</strain>
    </source>
</reference>
<evidence type="ECO:0000256" key="1">
    <source>
        <dbReference type="ARBA" id="ARBA00007452"/>
    </source>
</evidence>
<evidence type="ECO:0000313" key="10">
    <source>
        <dbReference type="Proteomes" id="UP001172778"/>
    </source>
</evidence>
<keyword evidence="5 7" id="KW-0234">DNA repair</keyword>
<keyword evidence="10" id="KW-1185">Reference proteome</keyword>
<feature type="domain" description="DNA replication/recombination mediator RecO N-terminal" evidence="8">
    <location>
        <begin position="12"/>
        <end position="79"/>
    </location>
</feature>
<dbReference type="Gene3D" id="2.40.50.140">
    <property type="entry name" value="Nucleic acid-binding proteins"/>
    <property type="match status" value="1"/>
</dbReference>
<gene>
    <name evidence="7 9" type="primary">recO</name>
    <name evidence="9" type="ORF">PZA18_09280</name>
</gene>
<dbReference type="SUPFAM" id="SSF57863">
    <property type="entry name" value="ArfGap/RecO-like zinc finger"/>
    <property type="match status" value="1"/>
</dbReference>
<dbReference type="EMBL" id="JARRAF010000008">
    <property type="protein sequence ID" value="MDK2124239.1"/>
    <property type="molecule type" value="Genomic_DNA"/>
</dbReference>
<evidence type="ECO:0000256" key="6">
    <source>
        <dbReference type="ARBA" id="ARBA00033409"/>
    </source>
</evidence>
<sequence length="240" mass="26711">MATSKRVESASTFLLHHYPYRETSLIIDVFSREHGRHSLVARGARRPRAALRGLLLAFQPLLLSWFGNNELKTLHSAEWQGGVPQLTGRALMCGFYLNELLIKLLPREDPHPEIFDAYEKAIKALARGASSELEPTLRCFELALLAGLGYAPTLQLDSTGKPIEASRSYCFVPEQGAHAEIRIETGVTIAGQSLLDMAVGDYRSPLTLQQSKLLMRSLLTQLLGDAPLYTRRLLQDLQSL</sequence>
<dbReference type="Proteomes" id="UP001172778">
    <property type="component" value="Unassembled WGS sequence"/>
</dbReference>
<evidence type="ECO:0000256" key="5">
    <source>
        <dbReference type="ARBA" id="ARBA00023204"/>
    </source>
</evidence>
<comment type="similarity">
    <text evidence="1 7">Belongs to the RecO family.</text>
</comment>
<protein>
    <recommendedName>
        <fullName evidence="2 7">DNA repair protein RecO</fullName>
    </recommendedName>
    <alternativeName>
        <fullName evidence="6 7">Recombination protein O</fullName>
    </alternativeName>
</protein>
<comment type="caution">
    <text evidence="9">The sequence shown here is derived from an EMBL/GenBank/DDBJ whole genome shotgun (WGS) entry which is preliminary data.</text>
</comment>
<dbReference type="InterPro" id="IPR012340">
    <property type="entry name" value="NA-bd_OB-fold"/>
</dbReference>
<dbReference type="InterPro" id="IPR042242">
    <property type="entry name" value="RecO_C"/>
</dbReference>
<dbReference type="SUPFAM" id="SSF50249">
    <property type="entry name" value="Nucleic acid-binding proteins"/>
    <property type="match status" value="1"/>
</dbReference>
<dbReference type="InterPro" id="IPR037278">
    <property type="entry name" value="ARFGAP/RecO"/>
</dbReference>
<proteinExistence type="inferred from homology"/>
<comment type="function">
    <text evidence="7">Involved in DNA repair and RecF pathway recombination.</text>
</comment>
<dbReference type="PANTHER" id="PTHR33991:SF1">
    <property type="entry name" value="DNA REPAIR PROTEIN RECO"/>
    <property type="match status" value="1"/>
</dbReference>
<dbReference type="InterPro" id="IPR022572">
    <property type="entry name" value="DNA_rep/recomb_RecO_N"/>
</dbReference>
<keyword evidence="3 7" id="KW-0227">DNA damage</keyword>
<dbReference type="Gene3D" id="1.20.1440.120">
    <property type="entry name" value="Recombination protein O, C-terminal domain"/>
    <property type="match status" value="1"/>
</dbReference>
<evidence type="ECO:0000256" key="2">
    <source>
        <dbReference type="ARBA" id="ARBA00021310"/>
    </source>
</evidence>